<dbReference type="EMBL" id="MHNK01000010">
    <property type="protein sequence ID" value="OGZ44044.1"/>
    <property type="molecule type" value="Genomic_DNA"/>
</dbReference>
<protein>
    <submittedName>
        <fullName evidence="1">Uncharacterized protein</fullName>
    </submittedName>
</protein>
<proteinExistence type="predicted"/>
<gene>
    <name evidence="1" type="ORF">A2719_03750</name>
</gene>
<comment type="caution">
    <text evidence="1">The sequence shown here is derived from an EMBL/GenBank/DDBJ whole genome shotgun (WGS) entry which is preliminary data.</text>
</comment>
<organism evidence="1 2">
    <name type="scientific">Candidatus Ryanbacteria bacterium RIFCSPHIGHO2_01_FULL_45_22</name>
    <dbReference type="NCBI Taxonomy" id="1802114"/>
    <lineage>
        <taxon>Bacteria</taxon>
        <taxon>Candidatus Ryaniibacteriota</taxon>
    </lineage>
</organism>
<dbReference type="Proteomes" id="UP000177480">
    <property type="component" value="Unassembled WGS sequence"/>
</dbReference>
<sequence>MPIVTSKQLNSLFHRQEKVEKELDLLKKVVLMDDERFIRSDILKKWERVSHNLDKKEGRSFTSIAEMKKWLTNL</sequence>
<name>A0A1G2G150_9BACT</name>
<evidence type="ECO:0000313" key="1">
    <source>
        <dbReference type="EMBL" id="OGZ44044.1"/>
    </source>
</evidence>
<dbReference type="STRING" id="1802114.A2719_03750"/>
<accession>A0A1G2G150</accession>
<evidence type="ECO:0000313" key="2">
    <source>
        <dbReference type="Proteomes" id="UP000177480"/>
    </source>
</evidence>
<dbReference type="AlphaFoldDB" id="A0A1G2G150"/>
<reference evidence="1 2" key="1">
    <citation type="journal article" date="2016" name="Nat. Commun.">
        <title>Thousands of microbial genomes shed light on interconnected biogeochemical processes in an aquifer system.</title>
        <authorList>
            <person name="Anantharaman K."/>
            <person name="Brown C.T."/>
            <person name="Hug L.A."/>
            <person name="Sharon I."/>
            <person name="Castelle C.J."/>
            <person name="Probst A.J."/>
            <person name="Thomas B.C."/>
            <person name="Singh A."/>
            <person name="Wilkins M.J."/>
            <person name="Karaoz U."/>
            <person name="Brodie E.L."/>
            <person name="Williams K.H."/>
            <person name="Hubbard S.S."/>
            <person name="Banfield J.F."/>
        </authorList>
    </citation>
    <scope>NUCLEOTIDE SEQUENCE [LARGE SCALE GENOMIC DNA]</scope>
</reference>